<feature type="compositionally biased region" description="Pro residues" evidence="1">
    <location>
        <begin position="359"/>
        <end position="382"/>
    </location>
</feature>
<gene>
    <name evidence="2" type="ORF">UR56_C0007G0043</name>
</gene>
<evidence type="ECO:0000313" key="2">
    <source>
        <dbReference type="EMBL" id="KKP62060.1"/>
    </source>
</evidence>
<dbReference type="AlphaFoldDB" id="A0A0G0DFW0"/>
<organism evidence="2 3">
    <name type="scientific">Candidatus Roizmanbacteria bacterium GW2011_GWC2_34_23</name>
    <dbReference type="NCBI Taxonomy" id="1618484"/>
    <lineage>
        <taxon>Bacteria</taxon>
        <taxon>Candidatus Roizmaniibacteriota</taxon>
    </lineage>
</organism>
<sequence length="403" mass="45433">MKHISIRQLFLFLLFTVFFFYSPSLIKGQTTNEEAAKKYGVTYPIASLGNCADYTSCRNYCEDETHRDTCIQYAKQKGFYEERKTDEILIHAKTELGCNSETECKNICEKEENFEKCTNFAKKTGLVKEQILSPKNQEILTKAKEILGCDSPQTCKSICEQEGNRQKCSEFAKQTGLKGGEEKRGPGGCNSEESCKTFCSSPDNFNECSKFKPPEGQERRDGPSQEGFRGPGGCTSESSCREYCEKNSSECQKFGPGPEGKEGERDKPPEGVKREEMEKLCKENPEKCKEQFGGGQPQNMKPENIQPQDMEKFCKGNPEKCRGQGPPQGSSEFKRPDEEFRPPENFQEPSEKRRESPPNQGPPPEQNQGPPPQNFSSGPPPEVKGVATIRNIVDKFLYFLLKK</sequence>
<feature type="compositionally biased region" description="Basic and acidic residues" evidence="1">
    <location>
        <begin position="239"/>
        <end position="248"/>
    </location>
</feature>
<accession>A0A0G0DFW0</accession>
<protein>
    <submittedName>
        <fullName evidence="2">Uncharacterized protein</fullName>
    </submittedName>
</protein>
<feature type="compositionally biased region" description="Basic and acidic residues" evidence="1">
    <location>
        <begin position="259"/>
        <end position="290"/>
    </location>
</feature>
<feature type="region of interest" description="Disordered" evidence="1">
    <location>
        <begin position="210"/>
        <end position="386"/>
    </location>
</feature>
<dbReference type="Proteomes" id="UP000034004">
    <property type="component" value="Unassembled WGS sequence"/>
</dbReference>
<dbReference type="EMBL" id="LBPR01000007">
    <property type="protein sequence ID" value="KKP62060.1"/>
    <property type="molecule type" value="Genomic_DNA"/>
</dbReference>
<feature type="compositionally biased region" description="Basic and acidic residues" evidence="1">
    <location>
        <begin position="210"/>
        <end position="223"/>
    </location>
</feature>
<dbReference type="STRING" id="1618484.UR56_C0007G0043"/>
<feature type="compositionally biased region" description="Basic and acidic residues" evidence="1">
    <location>
        <begin position="332"/>
        <end position="342"/>
    </location>
</feature>
<proteinExistence type="predicted"/>
<feature type="compositionally biased region" description="Polar residues" evidence="1">
    <location>
        <begin position="297"/>
        <end position="307"/>
    </location>
</feature>
<name>A0A0G0DFW0_9BACT</name>
<evidence type="ECO:0000256" key="1">
    <source>
        <dbReference type="SAM" id="MobiDB-lite"/>
    </source>
</evidence>
<comment type="caution">
    <text evidence="2">The sequence shown here is derived from an EMBL/GenBank/DDBJ whole genome shotgun (WGS) entry which is preliminary data.</text>
</comment>
<evidence type="ECO:0000313" key="3">
    <source>
        <dbReference type="Proteomes" id="UP000034004"/>
    </source>
</evidence>
<reference evidence="2 3" key="1">
    <citation type="journal article" date="2015" name="Nature">
        <title>rRNA introns, odd ribosomes, and small enigmatic genomes across a large radiation of phyla.</title>
        <authorList>
            <person name="Brown C.T."/>
            <person name="Hug L.A."/>
            <person name="Thomas B.C."/>
            <person name="Sharon I."/>
            <person name="Castelle C.J."/>
            <person name="Singh A."/>
            <person name="Wilkins M.J."/>
            <person name="Williams K.H."/>
            <person name="Banfield J.F."/>
        </authorList>
    </citation>
    <scope>NUCLEOTIDE SEQUENCE [LARGE SCALE GENOMIC DNA]</scope>
</reference>
<feature type="compositionally biased region" description="Basic and acidic residues" evidence="1">
    <location>
        <begin position="309"/>
        <end position="322"/>
    </location>
</feature>